<keyword evidence="3" id="KW-0175">Coiled coil</keyword>
<dbReference type="GeneID" id="8298736"/>
<dbReference type="STRING" id="294747.C5MJ44"/>
<evidence type="ECO:0000256" key="3">
    <source>
        <dbReference type="SAM" id="Coils"/>
    </source>
</evidence>
<dbReference type="GO" id="GO:0005737">
    <property type="term" value="C:cytoplasm"/>
    <property type="evidence" value="ECO:0007669"/>
    <property type="project" value="UniProtKB-SubCell"/>
</dbReference>
<dbReference type="GO" id="GO:0007017">
    <property type="term" value="P:microtubule-based process"/>
    <property type="evidence" value="ECO:0007669"/>
    <property type="project" value="InterPro"/>
</dbReference>
<dbReference type="RefSeq" id="XP_002546609.1">
    <property type="nucleotide sequence ID" value="XM_002546563.1"/>
</dbReference>
<evidence type="ECO:0000256" key="1">
    <source>
        <dbReference type="ARBA" id="ARBA00004496"/>
    </source>
</evidence>
<dbReference type="InterPro" id="IPR028133">
    <property type="entry name" value="Dynamitin"/>
</dbReference>
<proteinExistence type="predicted"/>
<dbReference type="GO" id="GO:0005869">
    <property type="term" value="C:dynactin complex"/>
    <property type="evidence" value="ECO:0007669"/>
    <property type="project" value="InterPro"/>
</dbReference>
<dbReference type="VEuPathDB" id="FungiDB:CTRG_06087"/>
<dbReference type="HOGENOM" id="CLU_057740_0_0_1"/>
<feature type="coiled-coil region" evidence="3">
    <location>
        <begin position="210"/>
        <end position="244"/>
    </location>
</feature>
<protein>
    <recommendedName>
        <fullName evidence="7">Dynactin subunit 2</fullName>
    </recommendedName>
</protein>
<feature type="coiled-coil region" evidence="3">
    <location>
        <begin position="304"/>
        <end position="331"/>
    </location>
</feature>
<evidence type="ECO:0000256" key="4">
    <source>
        <dbReference type="SAM" id="MobiDB-lite"/>
    </source>
</evidence>
<dbReference type="EMBL" id="GG692405">
    <property type="protein sequence ID" value="EER30303.1"/>
    <property type="molecule type" value="Genomic_DNA"/>
</dbReference>
<dbReference type="PANTHER" id="PTHR15346">
    <property type="entry name" value="DYNACTIN SUBUNIT"/>
    <property type="match status" value="1"/>
</dbReference>
<organism evidence="5 6">
    <name type="scientific">Candida tropicalis (strain ATCC MYA-3404 / T1)</name>
    <name type="common">Yeast</name>
    <dbReference type="NCBI Taxonomy" id="294747"/>
    <lineage>
        <taxon>Eukaryota</taxon>
        <taxon>Fungi</taxon>
        <taxon>Dikarya</taxon>
        <taxon>Ascomycota</taxon>
        <taxon>Saccharomycotina</taxon>
        <taxon>Pichiomycetes</taxon>
        <taxon>Debaryomycetaceae</taxon>
        <taxon>Candida/Lodderomyces clade</taxon>
        <taxon>Candida</taxon>
    </lineage>
</organism>
<reference evidence="5 6" key="1">
    <citation type="journal article" date="2009" name="Nature">
        <title>Evolution of pathogenicity and sexual reproduction in eight Candida genomes.</title>
        <authorList>
            <person name="Butler G."/>
            <person name="Rasmussen M.D."/>
            <person name="Lin M.F."/>
            <person name="Santos M.A."/>
            <person name="Sakthikumar S."/>
            <person name="Munro C.A."/>
            <person name="Rheinbay E."/>
            <person name="Grabherr M."/>
            <person name="Forche A."/>
            <person name="Reedy J.L."/>
            <person name="Agrafioti I."/>
            <person name="Arnaud M.B."/>
            <person name="Bates S."/>
            <person name="Brown A.J."/>
            <person name="Brunke S."/>
            <person name="Costanzo M.C."/>
            <person name="Fitzpatrick D.A."/>
            <person name="de Groot P.W."/>
            <person name="Harris D."/>
            <person name="Hoyer L.L."/>
            <person name="Hube B."/>
            <person name="Klis F.M."/>
            <person name="Kodira C."/>
            <person name="Lennard N."/>
            <person name="Logue M.E."/>
            <person name="Martin R."/>
            <person name="Neiman A.M."/>
            <person name="Nikolaou E."/>
            <person name="Quail M.A."/>
            <person name="Quinn J."/>
            <person name="Santos M.C."/>
            <person name="Schmitzberger F.F."/>
            <person name="Sherlock G."/>
            <person name="Shah P."/>
            <person name="Silverstein K.A."/>
            <person name="Skrzypek M.S."/>
            <person name="Soll D."/>
            <person name="Staggs R."/>
            <person name="Stansfield I."/>
            <person name="Stumpf M.P."/>
            <person name="Sudbery P.E."/>
            <person name="Srikantha T."/>
            <person name="Zeng Q."/>
            <person name="Berman J."/>
            <person name="Berriman M."/>
            <person name="Heitman J."/>
            <person name="Gow N.A."/>
            <person name="Lorenz M.C."/>
            <person name="Birren B.W."/>
            <person name="Kellis M."/>
            <person name="Cuomo C.A."/>
        </authorList>
    </citation>
    <scope>NUCLEOTIDE SEQUENCE [LARGE SCALE GENOMIC DNA]</scope>
    <source>
        <strain evidence="6">ATCC MYA-3404 / T1</strain>
    </source>
</reference>
<feature type="region of interest" description="Disordered" evidence="4">
    <location>
        <begin position="1"/>
        <end position="25"/>
    </location>
</feature>
<name>C5MJ44_CANTT</name>
<evidence type="ECO:0000313" key="5">
    <source>
        <dbReference type="EMBL" id="EER30303.1"/>
    </source>
</evidence>
<evidence type="ECO:0000313" key="6">
    <source>
        <dbReference type="Proteomes" id="UP000002037"/>
    </source>
</evidence>
<evidence type="ECO:0008006" key="7">
    <source>
        <dbReference type="Google" id="ProtNLM"/>
    </source>
</evidence>
<dbReference type="KEGG" id="ctp:CTRG_06087"/>
<keyword evidence="2" id="KW-0963">Cytoplasm</keyword>
<dbReference type="OrthoDB" id="4977at2759"/>
<dbReference type="Pfam" id="PF04912">
    <property type="entry name" value="Dynamitin"/>
    <property type="match status" value="1"/>
</dbReference>
<dbReference type="Proteomes" id="UP000002037">
    <property type="component" value="Unassembled WGS sequence"/>
</dbReference>
<gene>
    <name evidence="5" type="ORF">CTRG_06087</name>
</gene>
<accession>C5MJ44</accession>
<keyword evidence="6" id="KW-1185">Reference proteome</keyword>
<dbReference type="eggNOG" id="ENOG502S656">
    <property type="taxonomic scope" value="Eukaryota"/>
</dbReference>
<dbReference type="AlphaFoldDB" id="C5MJ44"/>
<evidence type="ECO:0000256" key="2">
    <source>
        <dbReference type="ARBA" id="ARBA00022490"/>
    </source>
</evidence>
<sequence length="356" mass="40682">MDKYSDLPDIDQAGQEVFESSDVESELELPREVPAIEHVDESNIDIQSSKDKFARSEILDSVTYDFSGNVSRLNGYHLNQVDETVEEKLSRISRELEEIKISDKSPTTTKQVYHFQELLNSLKKQQLHDSGNHIHPDYISIDSVFEKIVPSQESASVISTENIQSLASLEERLNTIELSIGTENPSKPLNLAIRDLDRKISIIENPEYNFETIQSEINKLDKELETLEMKRKVLNLDEDILEKDTLPSAVSNLVKIDEIYERLPIINQYNSLAPKLLSRLKTLSKIHHDLEGSVELSGSIDQVLKDIELDMRNWDQTLNKLNENLVNYEKNFDANSSSINERVNDLILKVESLSTD</sequence>
<comment type="subcellular location">
    <subcellularLocation>
        <location evidence="1">Cytoplasm</location>
    </subcellularLocation>
</comment>